<keyword evidence="4" id="KW-0342">GTP-binding</keyword>
<dbReference type="GO" id="GO:0005200">
    <property type="term" value="F:structural constituent of cytoskeleton"/>
    <property type="evidence" value="ECO:0007669"/>
    <property type="project" value="InterPro"/>
</dbReference>
<evidence type="ECO:0000256" key="3">
    <source>
        <dbReference type="ARBA" id="ARBA00022741"/>
    </source>
</evidence>
<evidence type="ECO:0000256" key="2">
    <source>
        <dbReference type="ARBA" id="ARBA00022701"/>
    </source>
</evidence>
<dbReference type="PRINTS" id="PR01161">
    <property type="entry name" value="TUBULIN"/>
</dbReference>
<dbReference type="InterPro" id="IPR003008">
    <property type="entry name" value="Tubulin_FtsZ_GTPase"/>
</dbReference>
<proteinExistence type="inferred from homology"/>
<dbReference type="InterPro" id="IPR000217">
    <property type="entry name" value="Tubulin"/>
</dbReference>
<dbReference type="Pfam" id="PF00091">
    <property type="entry name" value="Tubulin"/>
    <property type="match status" value="1"/>
</dbReference>
<gene>
    <name evidence="6" type="ORF">TPC1_10389</name>
</gene>
<dbReference type="GO" id="GO:0005525">
    <property type="term" value="F:GTP binding"/>
    <property type="evidence" value="ECO:0007669"/>
    <property type="project" value="UniProtKB-KW"/>
</dbReference>
<feature type="non-terminal residue" evidence="6">
    <location>
        <position position="1"/>
    </location>
</feature>
<keyword evidence="2" id="KW-0493">Microtubule</keyword>
<evidence type="ECO:0000256" key="4">
    <source>
        <dbReference type="ARBA" id="ARBA00023134"/>
    </source>
</evidence>
<dbReference type="GO" id="GO:0003924">
    <property type="term" value="F:GTPase activity"/>
    <property type="evidence" value="ECO:0007669"/>
    <property type="project" value="InterPro"/>
</dbReference>
<dbReference type="PRINTS" id="PR01163">
    <property type="entry name" value="BETATUBULIN"/>
</dbReference>
<dbReference type="AlphaFoldDB" id="A0A146KKK0"/>
<keyword evidence="3" id="KW-0547">Nucleotide-binding</keyword>
<dbReference type="SUPFAM" id="SSF52490">
    <property type="entry name" value="Tubulin nucleotide-binding domain-like"/>
    <property type="match status" value="1"/>
</dbReference>
<feature type="domain" description="Tubulin/FtsZ GTPase" evidence="5">
    <location>
        <begin position="2"/>
        <end position="74"/>
    </location>
</feature>
<dbReference type="Gene3D" id="3.40.50.1440">
    <property type="entry name" value="Tubulin/FtsZ, GTPase domain"/>
    <property type="match status" value="1"/>
</dbReference>
<evidence type="ECO:0000256" key="1">
    <source>
        <dbReference type="ARBA" id="ARBA00009636"/>
    </source>
</evidence>
<feature type="non-terminal residue" evidence="6">
    <location>
        <position position="74"/>
    </location>
</feature>
<sequence>HLVPRSIFADLSPESVQQVMNDEFGQVYDQNNFVFSQFGAGGNWAKGFYCEGAELVDQIMELVRKNAECCDALQ</sequence>
<evidence type="ECO:0000259" key="5">
    <source>
        <dbReference type="Pfam" id="PF00091"/>
    </source>
</evidence>
<dbReference type="GO" id="GO:0007017">
    <property type="term" value="P:microtubule-based process"/>
    <property type="evidence" value="ECO:0007669"/>
    <property type="project" value="InterPro"/>
</dbReference>
<dbReference type="PANTHER" id="PTHR11588">
    <property type="entry name" value="TUBULIN"/>
    <property type="match status" value="1"/>
</dbReference>
<organism evidence="6">
    <name type="scientific">Trepomonas sp. PC1</name>
    <dbReference type="NCBI Taxonomy" id="1076344"/>
    <lineage>
        <taxon>Eukaryota</taxon>
        <taxon>Metamonada</taxon>
        <taxon>Diplomonadida</taxon>
        <taxon>Hexamitidae</taxon>
        <taxon>Hexamitinae</taxon>
        <taxon>Trepomonas</taxon>
    </lineage>
</organism>
<evidence type="ECO:0000313" key="6">
    <source>
        <dbReference type="EMBL" id="JAP96314.1"/>
    </source>
</evidence>
<dbReference type="GO" id="GO:0005874">
    <property type="term" value="C:microtubule"/>
    <property type="evidence" value="ECO:0007669"/>
    <property type="project" value="UniProtKB-KW"/>
</dbReference>
<dbReference type="InterPro" id="IPR036525">
    <property type="entry name" value="Tubulin/FtsZ_GTPase_sf"/>
</dbReference>
<accession>A0A146KKK0</accession>
<dbReference type="EMBL" id="GDID01000292">
    <property type="protein sequence ID" value="JAP96314.1"/>
    <property type="molecule type" value="Transcribed_RNA"/>
</dbReference>
<dbReference type="InterPro" id="IPR002453">
    <property type="entry name" value="Beta_tubulin"/>
</dbReference>
<comment type="similarity">
    <text evidence="1">Belongs to the tubulin family.</text>
</comment>
<name>A0A146KKK0_9EUKA</name>
<protein>
    <submittedName>
        <fullName evidence="6">Beta tubulin</fullName>
    </submittedName>
</protein>
<reference evidence="6" key="1">
    <citation type="submission" date="2015-07" db="EMBL/GenBank/DDBJ databases">
        <title>Adaptation to a free-living lifestyle via gene acquisitions in the diplomonad Trepomonas sp. PC1.</title>
        <authorList>
            <person name="Xu F."/>
            <person name="Jerlstrom-Hultqvist J."/>
            <person name="Kolisko M."/>
            <person name="Simpson A.G.B."/>
            <person name="Roger A.J."/>
            <person name="Svard S.G."/>
            <person name="Andersson J.O."/>
        </authorList>
    </citation>
    <scope>NUCLEOTIDE SEQUENCE</scope>
    <source>
        <strain evidence="6">PC1</strain>
    </source>
</reference>